<evidence type="ECO:0000256" key="1">
    <source>
        <dbReference type="ARBA" id="ARBA00023015"/>
    </source>
</evidence>
<dbReference type="GO" id="GO:0003700">
    <property type="term" value="F:DNA-binding transcription factor activity"/>
    <property type="evidence" value="ECO:0007669"/>
    <property type="project" value="TreeGrafter"/>
</dbReference>
<dbReference type="Pfam" id="PF00440">
    <property type="entry name" value="TetR_N"/>
    <property type="match status" value="1"/>
</dbReference>
<name>A0A840Y1M0_9PROT</name>
<evidence type="ECO:0000313" key="6">
    <source>
        <dbReference type="EMBL" id="MBB5688153.1"/>
    </source>
</evidence>
<dbReference type="EMBL" id="JACIJE010000001">
    <property type="protein sequence ID" value="MBB5688153.1"/>
    <property type="molecule type" value="Genomic_DNA"/>
</dbReference>
<organism evidence="6 7">
    <name type="scientific">Neoroseomonas alkaliterrae</name>
    <dbReference type="NCBI Taxonomy" id="1452450"/>
    <lineage>
        <taxon>Bacteria</taxon>
        <taxon>Pseudomonadati</taxon>
        <taxon>Pseudomonadota</taxon>
        <taxon>Alphaproteobacteria</taxon>
        <taxon>Acetobacterales</taxon>
        <taxon>Acetobacteraceae</taxon>
        <taxon>Neoroseomonas</taxon>
    </lineage>
</organism>
<keyword evidence="7" id="KW-1185">Reference proteome</keyword>
<dbReference type="InterPro" id="IPR036271">
    <property type="entry name" value="Tet_transcr_reg_TetR-rel_C_sf"/>
</dbReference>
<accession>A0A840Y1M0</accession>
<dbReference type="Pfam" id="PF21306">
    <property type="entry name" value="TetR_C_40"/>
    <property type="match status" value="1"/>
</dbReference>
<dbReference type="InterPro" id="IPR049513">
    <property type="entry name" value="TetR_C_40"/>
</dbReference>
<keyword evidence="2 4" id="KW-0238">DNA-binding</keyword>
<reference evidence="6 7" key="1">
    <citation type="submission" date="2020-08" db="EMBL/GenBank/DDBJ databases">
        <title>Genomic Encyclopedia of Type Strains, Phase IV (KMG-IV): sequencing the most valuable type-strain genomes for metagenomic binning, comparative biology and taxonomic classification.</title>
        <authorList>
            <person name="Goeker M."/>
        </authorList>
    </citation>
    <scope>NUCLEOTIDE SEQUENCE [LARGE SCALE GENOMIC DNA]</scope>
    <source>
        <strain evidence="6 7">DSM 25895</strain>
    </source>
</reference>
<dbReference type="PRINTS" id="PR00455">
    <property type="entry name" value="HTHTETR"/>
</dbReference>
<sequence>MARPKAAMGQTKRERTRAALIDAALRVFARMGPDSPALEDIAAEAGVARGTIYNHFATREALLVAVAIHAAEAMEARLAPDRALPDPAERLARAVRSYIRGAAADPVWGWAVVRMALVAAPLGAAMRANLARDLAEGLAAGRFAGITPQAAQDLVLGAGLMGMRSVLQGEAGPGHAEAIAALLLRALGVPDFGEVAARPLAPAAPTDPFSAAAR</sequence>
<dbReference type="PANTHER" id="PTHR30055:SF234">
    <property type="entry name" value="HTH-TYPE TRANSCRIPTIONAL REGULATOR BETI"/>
    <property type="match status" value="1"/>
</dbReference>
<evidence type="ECO:0000256" key="4">
    <source>
        <dbReference type="PROSITE-ProRule" id="PRU00335"/>
    </source>
</evidence>
<dbReference type="InterPro" id="IPR001647">
    <property type="entry name" value="HTH_TetR"/>
</dbReference>
<dbReference type="PANTHER" id="PTHR30055">
    <property type="entry name" value="HTH-TYPE TRANSCRIPTIONAL REGULATOR RUTR"/>
    <property type="match status" value="1"/>
</dbReference>
<evidence type="ECO:0000259" key="5">
    <source>
        <dbReference type="PROSITE" id="PS50977"/>
    </source>
</evidence>
<evidence type="ECO:0000256" key="2">
    <source>
        <dbReference type="ARBA" id="ARBA00023125"/>
    </source>
</evidence>
<gene>
    <name evidence="6" type="ORF">FHS88_000263</name>
</gene>
<dbReference type="InterPro" id="IPR050109">
    <property type="entry name" value="HTH-type_TetR-like_transc_reg"/>
</dbReference>
<proteinExistence type="predicted"/>
<evidence type="ECO:0000256" key="3">
    <source>
        <dbReference type="ARBA" id="ARBA00023163"/>
    </source>
</evidence>
<dbReference type="AlphaFoldDB" id="A0A840Y1M0"/>
<dbReference type="SUPFAM" id="SSF46689">
    <property type="entry name" value="Homeodomain-like"/>
    <property type="match status" value="1"/>
</dbReference>
<dbReference type="GO" id="GO:0000976">
    <property type="term" value="F:transcription cis-regulatory region binding"/>
    <property type="evidence" value="ECO:0007669"/>
    <property type="project" value="TreeGrafter"/>
</dbReference>
<comment type="caution">
    <text evidence="6">The sequence shown here is derived from an EMBL/GenBank/DDBJ whole genome shotgun (WGS) entry which is preliminary data.</text>
</comment>
<feature type="domain" description="HTH tetR-type" evidence="5">
    <location>
        <begin position="14"/>
        <end position="74"/>
    </location>
</feature>
<keyword evidence="1" id="KW-0805">Transcription regulation</keyword>
<evidence type="ECO:0000313" key="7">
    <source>
        <dbReference type="Proteomes" id="UP000562254"/>
    </source>
</evidence>
<dbReference type="SUPFAM" id="SSF48498">
    <property type="entry name" value="Tetracyclin repressor-like, C-terminal domain"/>
    <property type="match status" value="1"/>
</dbReference>
<feature type="DNA-binding region" description="H-T-H motif" evidence="4">
    <location>
        <begin position="37"/>
        <end position="56"/>
    </location>
</feature>
<dbReference type="Proteomes" id="UP000562254">
    <property type="component" value="Unassembled WGS sequence"/>
</dbReference>
<protein>
    <submittedName>
        <fullName evidence="6">AcrR family transcriptional regulator</fullName>
    </submittedName>
</protein>
<dbReference type="RefSeq" id="WP_184480523.1">
    <property type="nucleotide sequence ID" value="NZ_JAAEDJ010000026.1"/>
</dbReference>
<keyword evidence="3" id="KW-0804">Transcription</keyword>
<dbReference type="InterPro" id="IPR009057">
    <property type="entry name" value="Homeodomain-like_sf"/>
</dbReference>
<dbReference type="PROSITE" id="PS50977">
    <property type="entry name" value="HTH_TETR_2"/>
    <property type="match status" value="1"/>
</dbReference>
<dbReference type="Gene3D" id="1.10.357.10">
    <property type="entry name" value="Tetracycline Repressor, domain 2"/>
    <property type="match status" value="1"/>
</dbReference>